<evidence type="ECO:0000256" key="3">
    <source>
        <dbReference type="ARBA" id="ARBA00010918"/>
    </source>
</evidence>
<feature type="transmembrane region" description="Helical" evidence="9">
    <location>
        <begin position="326"/>
        <end position="346"/>
    </location>
</feature>
<evidence type="ECO:0000256" key="8">
    <source>
        <dbReference type="ARBA" id="ARBA00031512"/>
    </source>
</evidence>
<dbReference type="PANTHER" id="PTHR12147:SF58">
    <property type="entry name" value="VACUOLAR MEMBRANE PROTEASE"/>
    <property type="match status" value="1"/>
</dbReference>
<dbReference type="SUPFAM" id="SSF53187">
    <property type="entry name" value="Zn-dependent exopeptidases"/>
    <property type="match status" value="1"/>
</dbReference>
<name>A0A1I2YMF6_9BACT</name>
<dbReference type="STRING" id="1436961.SAMN05421739_1097"/>
<comment type="similarity">
    <text evidence="3">Belongs to the peptidase M28 family.</text>
</comment>
<evidence type="ECO:0000256" key="1">
    <source>
        <dbReference type="ARBA" id="ARBA00003273"/>
    </source>
</evidence>
<evidence type="ECO:0000256" key="9">
    <source>
        <dbReference type="SAM" id="Phobius"/>
    </source>
</evidence>
<keyword evidence="12" id="KW-1185">Reference proteome</keyword>
<feature type="transmembrane region" description="Helical" evidence="9">
    <location>
        <begin position="483"/>
        <end position="510"/>
    </location>
</feature>
<dbReference type="Pfam" id="PF04389">
    <property type="entry name" value="Peptidase_M28"/>
    <property type="match status" value="1"/>
</dbReference>
<evidence type="ECO:0000256" key="4">
    <source>
        <dbReference type="ARBA" id="ARBA00017435"/>
    </source>
</evidence>
<keyword evidence="9" id="KW-0812">Transmembrane</keyword>
<evidence type="ECO:0000313" key="12">
    <source>
        <dbReference type="Proteomes" id="UP000198724"/>
    </source>
</evidence>
<accession>A0A1I2YMF6</accession>
<keyword evidence="7" id="KW-0325">Glycoprotein</keyword>
<evidence type="ECO:0000256" key="5">
    <source>
        <dbReference type="ARBA" id="ARBA00022554"/>
    </source>
</evidence>
<dbReference type="OrthoDB" id="9778250at2"/>
<dbReference type="Proteomes" id="UP000198724">
    <property type="component" value="Unassembled WGS sequence"/>
</dbReference>
<evidence type="ECO:0000256" key="6">
    <source>
        <dbReference type="ARBA" id="ARBA00022989"/>
    </source>
</evidence>
<dbReference type="GO" id="GO:0006508">
    <property type="term" value="P:proteolysis"/>
    <property type="evidence" value="ECO:0007669"/>
    <property type="project" value="InterPro"/>
</dbReference>
<evidence type="ECO:0000256" key="2">
    <source>
        <dbReference type="ARBA" id="ARBA00004128"/>
    </source>
</evidence>
<comment type="function">
    <text evidence="1">May be involved in vacuolar sorting and osmoregulation.</text>
</comment>
<dbReference type="EMBL" id="FOOT01000009">
    <property type="protein sequence ID" value="SFH26727.1"/>
    <property type="molecule type" value="Genomic_DNA"/>
</dbReference>
<feature type="transmembrane region" description="Helical" evidence="9">
    <location>
        <begin position="543"/>
        <end position="561"/>
    </location>
</feature>
<organism evidence="11 12">
    <name type="scientific">Pontibacter chinhatensis</name>
    <dbReference type="NCBI Taxonomy" id="1436961"/>
    <lineage>
        <taxon>Bacteria</taxon>
        <taxon>Pseudomonadati</taxon>
        <taxon>Bacteroidota</taxon>
        <taxon>Cytophagia</taxon>
        <taxon>Cytophagales</taxon>
        <taxon>Hymenobacteraceae</taxon>
        <taxon>Pontibacter</taxon>
    </lineage>
</organism>
<proteinExistence type="inferred from homology"/>
<dbReference type="GO" id="GO:0005774">
    <property type="term" value="C:vacuolar membrane"/>
    <property type="evidence" value="ECO:0007669"/>
    <property type="project" value="UniProtKB-SubCell"/>
</dbReference>
<keyword evidence="6 9" id="KW-1133">Transmembrane helix</keyword>
<evidence type="ECO:0000259" key="10">
    <source>
        <dbReference type="Pfam" id="PF04389"/>
    </source>
</evidence>
<sequence length="771" mass="84383">MRHRNSAIAAFVLLALTGLALLSVFLLMPPKPVPATAPSEVFSAERAMQHVNRIAAQPHAMGTAAHAQVRAYLLQQMQELGLNPQVQEALATDDQGIVANVGYVYNLLGRVKGTGGGREAILLVAHYDSQPNTLGAGDDAAGVAAILETVRALQHSEPLQQDVIVLLTDGEEYGLFGARAFLEHPWAREVALVLNVEARGNKGPSMTFELSPQNGWIARRFIEAAPYPFVSSLAYEIYSRMPNDTDFTIFKDAGYTGLNSAFIGGLAHYHKATDSPENLSRESLQHHGSNMLALVRHFGQLSLSQTKAPDIVFFNFINGWVIHYRLGLNVFFVALGALLLLATVKVALQKKMATGKQVIAGVGAYLLLLVAVAGLFIPVNGLVLSLLPSGGLGGAYGADQFFIAYLLLAVGLFILLNWLVLRWLPLFPLLLGVFILQFVLMGVLALMVPAAAYLLLFPLLFGMGGVLLVLLQELHQKLDKGWGYVHILLLAALPAIFIIMPIAYSVFLAFELQMPIASMALLTLLLGLLLPLLVLLERSYRWRFVPLLPLVLLAVGVLQVWRAVAGEQPSAQTPLHSQVAYYLNADAGKAYWVSGTEQLDEWKQQFFTAAQAGPLEEVYPHAQRRQLKNQAEPLALVPPVAQVLADSVVGDERLLRLRLSSPRGAAHLEVILQPGTTDTLQSIKLSGKELHPRPILAPSGNVYHIRHYGLPIRKEAELEVRLKTGVPLHLLLYDHTLALPQELVRQPMPPHIIPSQGRDSNLTVVRQQYTF</sequence>
<dbReference type="GO" id="GO:0008235">
    <property type="term" value="F:metalloexopeptidase activity"/>
    <property type="evidence" value="ECO:0007669"/>
    <property type="project" value="InterPro"/>
</dbReference>
<feature type="transmembrane region" description="Helical" evidence="9">
    <location>
        <begin position="427"/>
        <end position="446"/>
    </location>
</feature>
<feature type="transmembrane region" description="Helical" evidence="9">
    <location>
        <begin position="452"/>
        <end position="471"/>
    </location>
</feature>
<dbReference type="RefSeq" id="WP_092104856.1">
    <property type="nucleotide sequence ID" value="NZ_FOOT01000009.1"/>
</dbReference>
<dbReference type="InterPro" id="IPR045175">
    <property type="entry name" value="M28_fam"/>
</dbReference>
<feature type="transmembrane region" description="Helical" evidence="9">
    <location>
        <begin position="516"/>
        <end position="536"/>
    </location>
</feature>
<feature type="transmembrane region" description="Helical" evidence="9">
    <location>
        <begin position="401"/>
        <end position="420"/>
    </location>
</feature>
<comment type="subcellular location">
    <subcellularLocation>
        <location evidence="2">Vacuole membrane</location>
        <topology evidence="2">Multi-pass membrane protein</topology>
    </subcellularLocation>
</comment>
<protein>
    <recommendedName>
        <fullName evidence="4">Vacuolar membrane protease</fullName>
    </recommendedName>
    <alternativeName>
        <fullName evidence="8">FXNA-related family protease 1</fullName>
    </alternativeName>
</protein>
<gene>
    <name evidence="11" type="ORF">SAMN05421739_1097</name>
</gene>
<keyword evidence="5" id="KW-0926">Vacuole</keyword>
<feature type="domain" description="Peptidase M28" evidence="10">
    <location>
        <begin position="106"/>
        <end position="295"/>
    </location>
</feature>
<dbReference type="Gene3D" id="3.40.630.10">
    <property type="entry name" value="Zn peptidases"/>
    <property type="match status" value="1"/>
</dbReference>
<dbReference type="PANTHER" id="PTHR12147">
    <property type="entry name" value="METALLOPEPTIDASE M28 FAMILY MEMBER"/>
    <property type="match status" value="1"/>
</dbReference>
<evidence type="ECO:0000256" key="7">
    <source>
        <dbReference type="ARBA" id="ARBA00023180"/>
    </source>
</evidence>
<dbReference type="AlphaFoldDB" id="A0A1I2YMF6"/>
<reference evidence="12" key="1">
    <citation type="submission" date="2016-10" db="EMBL/GenBank/DDBJ databases">
        <authorList>
            <person name="Varghese N."/>
            <person name="Submissions S."/>
        </authorList>
    </citation>
    <scope>NUCLEOTIDE SEQUENCE [LARGE SCALE GENOMIC DNA]</scope>
    <source>
        <strain evidence="12">LP51</strain>
    </source>
</reference>
<evidence type="ECO:0000313" key="11">
    <source>
        <dbReference type="EMBL" id="SFH26727.1"/>
    </source>
</evidence>
<dbReference type="InterPro" id="IPR007484">
    <property type="entry name" value="Peptidase_M28"/>
</dbReference>
<feature type="transmembrane region" description="Helical" evidence="9">
    <location>
        <begin position="358"/>
        <end position="381"/>
    </location>
</feature>
<keyword evidence="9" id="KW-0472">Membrane</keyword>